<evidence type="ECO:0000313" key="2">
    <source>
        <dbReference type="Proteomes" id="UP001596524"/>
    </source>
</evidence>
<dbReference type="EMBL" id="JBHTCH010000030">
    <property type="protein sequence ID" value="MFC7363392.1"/>
    <property type="molecule type" value="Genomic_DNA"/>
</dbReference>
<proteinExistence type="predicted"/>
<dbReference type="RefSeq" id="WP_255889265.1">
    <property type="nucleotide sequence ID" value="NZ_JAFMZM010000002.1"/>
</dbReference>
<gene>
    <name evidence="1" type="ORF">ACFQO6_24180</name>
</gene>
<protein>
    <submittedName>
        <fullName evidence="1">Uncharacterized protein</fullName>
    </submittedName>
</protein>
<name>A0ABW2NBL8_9ACTN</name>
<accession>A0ABW2NBL8</accession>
<reference evidence="2" key="1">
    <citation type="journal article" date="2019" name="Int. J. Syst. Evol. Microbiol.">
        <title>The Global Catalogue of Microorganisms (GCM) 10K type strain sequencing project: providing services to taxonomists for standard genome sequencing and annotation.</title>
        <authorList>
            <consortium name="The Broad Institute Genomics Platform"/>
            <consortium name="The Broad Institute Genome Sequencing Center for Infectious Disease"/>
            <person name="Wu L."/>
            <person name="Ma J."/>
        </authorList>
    </citation>
    <scope>NUCLEOTIDE SEQUENCE [LARGE SCALE GENOMIC DNA]</scope>
    <source>
        <strain evidence="2">FCH27</strain>
    </source>
</reference>
<dbReference type="Proteomes" id="UP001596524">
    <property type="component" value="Unassembled WGS sequence"/>
</dbReference>
<sequence length="163" mass="17782">MTLGMVVATVSGPAVADTRAVDDPVGDSTFVDISRVRVVHRDAVTVRVRSAVPLAAGQRYSFWIDAGRGPGPNYHVAFYANSDFDDALGLVRSFSDRPSRNVPCPGLRARADIFADQPVSIRVPRRCLGDPGTVRVAVRFKDETTGTVDWAPGRRTFGPWVRR</sequence>
<organism evidence="1 2">
    <name type="scientific">Nocardioides astragali</name>
    <dbReference type="NCBI Taxonomy" id="1776736"/>
    <lineage>
        <taxon>Bacteria</taxon>
        <taxon>Bacillati</taxon>
        <taxon>Actinomycetota</taxon>
        <taxon>Actinomycetes</taxon>
        <taxon>Propionibacteriales</taxon>
        <taxon>Nocardioidaceae</taxon>
        <taxon>Nocardioides</taxon>
    </lineage>
</organism>
<evidence type="ECO:0000313" key="1">
    <source>
        <dbReference type="EMBL" id="MFC7363392.1"/>
    </source>
</evidence>
<keyword evidence="2" id="KW-1185">Reference proteome</keyword>
<comment type="caution">
    <text evidence="1">The sequence shown here is derived from an EMBL/GenBank/DDBJ whole genome shotgun (WGS) entry which is preliminary data.</text>
</comment>